<dbReference type="EMBL" id="JAAQYX010000005">
    <property type="protein sequence ID" value="NNB48815.1"/>
    <property type="molecule type" value="Genomic_DNA"/>
</dbReference>
<dbReference type="GeneID" id="72387009"/>
<dbReference type="EMBL" id="CP065202">
    <property type="protein sequence ID" value="QPL32395.1"/>
    <property type="molecule type" value="Genomic_DNA"/>
</dbReference>
<reference evidence="2 6" key="2">
    <citation type="journal article" date="2020" name="Front. Microbiol.">
        <title>Genetic Organization of the aprX-lipA2 Operon Affects the Proteolytic Potential of Pseudomonas Species in Milk.</title>
        <authorList>
            <person name="Maier C."/>
            <person name="Huptas C."/>
            <person name="von Neubeck M."/>
            <person name="Scherer S."/>
            <person name="Wenning M."/>
            <person name="Lucking G."/>
        </authorList>
    </citation>
    <scope>NUCLEOTIDE SEQUENCE [LARGE SCALE GENOMIC DNA]</scope>
    <source>
        <strain evidence="2 6">WS 5094</strain>
    </source>
</reference>
<feature type="chain" id="PRO_5014542430" description="Secreted protein" evidence="1">
    <location>
        <begin position="23"/>
        <end position="93"/>
    </location>
</feature>
<evidence type="ECO:0000256" key="1">
    <source>
        <dbReference type="SAM" id="SignalP"/>
    </source>
</evidence>
<dbReference type="Proteomes" id="UP000215861">
    <property type="component" value="Unassembled WGS sequence"/>
</dbReference>
<sequence>MKRTALAGLFISAVMLASPVFAAEDLCQINLQKINDAVASSGEISSDLQDNIDSTVAQAKEEQSKGTKEGTQACISLTTQVLQDIANNNKGGE</sequence>
<feature type="signal peptide" evidence="1">
    <location>
        <begin position="1"/>
        <end position="22"/>
    </location>
</feature>
<accession>A0A1H2I8I3</accession>
<dbReference type="Proteomes" id="UP000594467">
    <property type="component" value="Chromosome"/>
</dbReference>
<dbReference type="OrthoDB" id="7026422at2"/>
<keyword evidence="1" id="KW-0732">Signal</keyword>
<reference evidence="3 5" key="1">
    <citation type="submission" date="2017-08" db="EMBL/GenBank/DDBJ databases">
        <title>Genomic and metabolic characterisation of spoilage-associated Pseudomonas species.</title>
        <authorList>
            <person name="Stanborough T."/>
            <person name="Fegan N."/>
            <person name="Powell S.M."/>
            <person name="Singh T."/>
            <person name="Tamplin M.L."/>
            <person name="Chandry P.S."/>
        </authorList>
    </citation>
    <scope>NUCLEOTIDE SEQUENCE [LARGE SCALE GENOMIC DNA]</scope>
    <source>
        <strain evidence="3 5">F1801</strain>
    </source>
</reference>
<evidence type="ECO:0000313" key="5">
    <source>
        <dbReference type="Proteomes" id="UP000215861"/>
    </source>
</evidence>
<proteinExistence type="predicted"/>
<reference evidence="2" key="3">
    <citation type="submission" date="2020-03" db="EMBL/GenBank/DDBJ databases">
        <authorList>
            <person name="Maier C."/>
            <person name="Huptas C."/>
            <person name="von Neubeck M."/>
            <person name="Scherer S."/>
            <person name="Wenning M."/>
            <person name="Lucking G."/>
        </authorList>
    </citation>
    <scope>NUCLEOTIDE SEQUENCE</scope>
    <source>
        <strain evidence="2">WS 5094</strain>
    </source>
</reference>
<dbReference type="EMBL" id="NQKQ01000020">
    <property type="protein sequence ID" value="PAA08500.1"/>
    <property type="molecule type" value="Genomic_DNA"/>
</dbReference>
<protein>
    <recommendedName>
        <fullName evidence="8">Secreted protein</fullName>
    </recommendedName>
</protein>
<name>A0A1H2I8I3_PSEFR</name>
<gene>
    <name evidence="3" type="ORF">CJU81_16760</name>
    <name evidence="2" type="ORF">HBN89_05930</name>
    <name evidence="4" type="ORF">I5R27_04550</name>
</gene>
<dbReference type="RefSeq" id="WP_016783464.1">
    <property type="nucleotide sequence ID" value="NZ_CAUQAK010000007.1"/>
</dbReference>
<evidence type="ECO:0000313" key="2">
    <source>
        <dbReference type="EMBL" id="NNB48815.1"/>
    </source>
</evidence>
<dbReference type="AlphaFoldDB" id="A0A1H2I8I3"/>
<evidence type="ECO:0008006" key="8">
    <source>
        <dbReference type="Google" id="ProtNLM"/>
    </source>
</evidence>
<dbReference type="Proteomes" id="UP000564604">
    <property type="component" value="Unassembled WGS sequence"/>
</dbReference>
<evidence type="ECO:0000313" key="7">
    <source>
        <dbReference type="Proteomes" id="UP000594467"/>
    </source>
</evidence>
<organism evidence="3 5">
    <name type="scientific">Pseudomonas fragi</name>
    <dbReference type="NCBI Taxonomy" id="296"/>
    <lineage>
        <taxon>Bacteria</taxon>
        <taxon>Pseudomonadati</taxon>
        <taxon>Pseudomonadota</taxon>
        <taxon>Gammaproteobacteria</taxon>
        <taxon>Pseudomonadales</taxon>
        <taxon>Pseudomonadaceae</taxon>
        <taxon>Pseudomonas</taxon>
    </lineage>
</organism>
<evidence type="ECO:0000313" key="3">
    <source>
        <dbReference type="EMBL" id="PAA08500.1"/>
    </source>
</evidence>
<evidence type="ECO:0000313" key="4">
    <source>
        <dbReference type="EMBL" id="QPL32395.1"/>
    </source>
</evidence>
<reference evidence="4 7" key="4">
    <citation type="submission" date="2020-11" db="EMBL/GenBank/DDBJ databases">
        <title>The Complete Genome of Pseudomonas fragi A13BB.</title>
        <authorList>
            <person name="Awolope O.K."/>
            <person name="O'Driscoll N.H."/>
            <person name="Di Salvo A."/>
            <person name="Lamb A.J."/>
        </authorList>
    </citation>
    <scope>NUCLEOTIDE SEQUENCE [LARGE SCALE GENOMIC DNA]</scope>
    <source>
        <strain evidence="4 7">A13BB</strain>
    </source>
</reference>
<evidence type="ECO:0000313" key="6">
    <source>
        <dbReference type="Proteomes" id="UP000564604"/>
    </source>
</evidence>